<dbReference type="Proteomes" id="UP000006695">
    <property type="component" value="Chromosome"/>
</dbReference>
<keyword evidence="3" id="KW-1185">Reference proteome</keyword>
<gene>
    <name evidence="2" type="ordered locus">Gura_2865</name>
</gene>
<dbReference type="STRING" id="351605.Gura_2865"/>
<dbReference type="GO" id="GO:0016740">
    <property type="term" value="F:transferase activity"/>
    <property type="evidence" value="ECO:0007669"/>
    <property type="project" value="UniProtKB-KW"/>
</dbReference>
<dbReference type="InterPro" id="IPR001173">
    <property type="entry name" value="Glyco_trans_2-like"/>
</dbReference>
<dbReference type="PANTHER" id="PTHR43179:SF7">
    <property type="entry name" value="RHAMNOSYLTRANSFERASE WBBL"/>
    <property type="match status" value="1"/>
</dbReference>
<evidence type="ECO:0000313" key="3">
    <source>
        <dbReference type="Proteomes" id="UP000006695"/>
    </source>
</evidence>
<organism evidence="2 3">
    <name type="scientific">Geotalea uraniireducens (strain Rf4)</name>
    <name type="common">Geobacter uraniireducens</name>
    <dbReference type="NCBI Taxonomy" id="351605"/>
    <lineage>
        <taxon>Bacteria</taxon>
        <taxon>Pseudomonadati</taxon>
        <taxon>Thermodesulfobacteriota</taxon>
        <taxon>Desulfuromonadia</taxon>
        <taxon>Geobacterales</taxon>
        <taxon>Geobacteraceae</taxon>
        <taxon>Geotalea</taxon>
    </lineage>
</organism>
<sequence>MNNPALDIIVPVWNRPIETRNCLVSLLNYSPNARFIMVDNGSDRETERLLQEFAEGLDDRALLLRNDVNQGEVKALNRGLEKGSAEYLAVVRNTSLASAGWLEPLLEFARQRPDAGLIVPRLVNAAHAKSEAHGSQSGPYREVCHGSFAAMLIKKELYDAIGGFDEQMDGGLWCLKDYSRRACRAGFLTFSVSGGTVYFVEEVTLGSVVRREEMMQRTISQFRESWGGAAAYCMIMPKGADLAVVGQKIELLLKGARQGNFFSIVVHSALYKEMVKAGYVSLHENIRIEPLPLFCTAARARKILARIVSERPDTVVVAGIDGITFAGVESPLTFAEFEDRIRRLQ</sequence>
<keyword evidence="2" id="KW-0808">Transferase</keyword>
<dbReference type="InterPro" id="IPR029044">
    <property type="entry name" value="Nucleotide-diphossugar_trans"/>
</dbReference>
<dbReference type="OrthoDB" id="5393620at2"/>
<reference evidence="2 3" key="1">
    <citation type="submission" date="2007-05" db="EMBL/GenBank/DDBJ databases">
        <title>Complete sequence of Geobacter uraniireducens Rf4.</title>
        <authorList>
            <consortium name="US DOE Joint Genome Institute"/>
            <person name="Copeland A."/>
            <person name="Lucas S."/>
            <person name="Lapidus A."/>
            <person name="Barry K."/>
            <person name="Detter J.C."/>
            <person name="Glavina del Rio T."/>
            <person name="Hammon N."/>
            <person name="Israni S."/>
            <person name="Dalin E."/>
            <person name="Tice H."/>
            <person name="Pitluck S."/>
            <person name="Chertkov O."/>
            <person name="Brettin T."/>
            <person name="Bruce D."/>
            <person name="Han C."/>
            <person name="Schmutz J."/>
            <person name="Larimer F."/>
            <person name="Land M."/>
            <person name="Hauser L."/>
            <person name="Kyrpides N."/>
            <person name="Mikhailova N."/>
            <person name="Shelobolina E."/>
            <person name="Aklujkar M."/>
            <person name="Lovley D."/>
            <person name="Richardson P."/>
        </authorList>
    </citation>
    <scope>NUCLEOTIDE SEQUENCE [LARGE SCALE GENOMIC DNA]</scope>
    <source>
        <strain evidence="2 3">Rf4</strain>
    </source>
</reference>
<dbReference type="Gene3D" id="3.90.550.10">
    <property type="entry name" value="Spore Coat Polysaccharide Biosynthesis Protein SpsA, Chain A"/>
    <property type="match status" value="1"/>
</dbReference>
<evidence type="ECO:0000259" key="1">
    <source>
        <dbReference type="Pfam" id="PF00535"/>
    </source>
</evidence>
<dbReference type="KEGG" id="gur:Gura_2865"/>
<dbReference type="PANTHER" id="PTHR43179">
    <property type="entry name" value="RHAMNOSYLTRANSFERASE WBBL"/>
    <property type="match status" value="1"/>
</dbReference>
<dbReference type="CAZy" id="GT2">
    <property type="family name" value="Glycosyltransferase Family 2"/>
</dbReference>
<protein>
    <submittedName>
        <fullName evidence="2">Glycosyl transferase, family 2</fullName>
    </submittedName>
</protein>
<dbReference type="AlphaFoldDB" id="A5G5H0"/>
<dbReference type="EMBL" id="CP000698">
    <property type="protein sequence ID" value="ABQ27038.1"/>
    <property type="molecule type" value="Genomic_DNA"/>
</dbReference>
<dbReference type="HOGENOM" id="CLU_823260_0_0_7"/>
<dbReference type="SUPFAM" id="SSF53448">
    <property type="entry name" value="Nucleotide-diphospho-sugar transferases"/>
    <property type="match status" value="1"/>
</dbReference>
<accession>A5G5H0</accession>
<proteinExistence type="predicted"/>
<dbReference type="Pfam" id="PF00535">
    <property type="entry name" value="Glycos_transf_2"/>
    <property type="match status" value="1"/>
</dbReference>
<name>A5G5H0_GEOUR</name>
<feature type="domain" description="Glycosyltransferase 2-like" evidence="1">
    <location>
        <begin position="8"/>
        <end position="140"/>
    </location>
</feature>
<evidence type="ECO:0000313" key="2">
    <source>
        <dbReference type="EMBL" id="ABQ27038.1"/>
    </source>
</evidence>
<dbReference type="RefSeq" id="WP_011939712.1">
    <property type="nucleotide sequence ID" value="NC_009483.1"/>
</dbReference>